<organism evidence="10 11">
    <name type="scientific">Tulasnella calospora MUT 4182</name>
    <dbReference type="NCBI Taxonomy" id="1051891"/>
    <lineage>
        <taxon>Eukaryota</taxon>
        <taxon>Fungi</taxon>
        <taxon>Dikarya</taxon>
        <taxon>Basidiomycota</taxon>
        <taxon>Agaricomycotina</taxon>
        <taxon>Agaricomycetes</taxon>
        <taxon>Cantharellales</taxon>
        <taxon>Tulasnellaceae</taxon>
        <taxon>Tulasnella</taxon>
    </lineage>
</organism>
<dbReference type="HOGENOM" id="CLU_834687_0_0_1"/>
<name>A0A0C3QG84_9AGAM</name>
<evidence type="ECO:0000256" key="7">
    <source>
        <dbReference type="ARBA" id="ARBA00022989"/>
    </source>
</evidence>
<accession>A0A0C3QG84</accession>
<sequence length="333" mass="37721">MAAPDHGNGLLSTAPRPRRLARWRNNLVITILVALLVLDHYFPQYFHPEHGYFPSHSTADDSLVVIDIQDSLQPEPSPVNETVWADKFSNMMDQHQWAFDNETQIGDFALFADRVKVLLRSQELLEEFRECQARAGHEDVAMAEKARTLEEEQDDIFAEFFPYISKSKKARRTLAELSQGFTQPKGIVIPCGNDQFQMAVHLISTLKHVHKTPLPIHVVYASPGDLDIAKRAAFRSISPDVDAVDILHFFDEEEVGLESGGWAIKVFAILSAPFKEVIILDADAIFLQPPEVLFDFPGYKETGTLYFRDREIFPGEGDVRKSLDLLLRLAVDF</sequence>
<keyword evidence="9" id="KW-0325">Glycoprotein</keyword>
<evidence type="ECO:0000256" key="2">
    <source>
        <dbReference type="ARBA" id="ARBA00009105"/>
    </source>
</evidence>
<dbReference type="PANTHER" id="PTHR31392">
    <property type="entry name" value="ALPHA-1,3-MANNOSYLTRANSFERASE MNN1-RELATED"/>
    <property type="match status" value="1"/>
</dbReference>
<keyword evidence="8" id="KW-0472">Membrane</keyword>
<dbReference type="OrthoDB" id="430354at2759"/>
<keyword evidence="6" id="KW-0735">Signal-anchor</keyword>
<dbReference type="STRING" id="1051891.A0A0C3QG84"/>
<keyword evidence="7" id="KW-1133">Transmembrane helix</keyword>
<dbReference type="GO" id="GO:0000033">
    <property type="term" value="F:alpha-1,3-mannosyltransferase activity"/>
    <property type="evidence" value="ECO:0007669"/>
    <property type="project" value="TreeGrafter"/>
</dbReference>
<evidence type="ECO:0000313" key="11">
    <source>
        <dbReference type="Proteomes" id="UP000054248"/>
    </source>
</evidence>
<evidence type="ECO:0000256" key="6">
    <source>
        <dbReference type="ARBA" id="ARBA00022968"/>
    </source>
</evidence>
<evidence type="ECO:0000313" key="10">
    <source>
        <dbReference type="EMBL" id="KIO24449.1"/>
    </source>
</evidence>
<evidence type="ECO:0000256" key="9">
    <source>
        <dbReference type="ARBA" id="ARBA00023180"/>
    </source>
</evidence>
<evidence type="ECO:0000256" key="8">
    <source>
        <dbReference type="ARBA" id="ARBA00023136"/>
    </source>
</evidence>
<dbReference type="GO" id="GO:0016020">
    <property type="term" value="C:membrane"/>
    <property type="evidence" value="ECO:0007669"/>
    <property type="project" value="UniProtKB-SubCell"/>
</dbReference>
<dbReference type="EMBL" id="KN823061">
    <property type="protein sequence ID" value="KIO24449.1"/>
    <property type="molecule type" value="Genomic_DNA"/>
</dbReference>
<evidence type="ECO:0000256" key="3">
    <source>
        <dbReference type="ARBA" id="ARBA00022676"/>
    </source>
</evidence>
<evidence type="ECO:0000256" key="1">
    <source>
        <dbReference type="ARBA" id="ARBA00004606"/>
    </source>
</evidence>
<dbReference type="Gene3D" id="3.90.550.10">
    <property type="entry name" value="Spore Coat Polysaccharide Biosynthesis Protein SpsA, Chain A"/>
    <property type="match status" value="1"/>
</dbReference>
<gene>
    <name evidence="10" type="ORF">M407DRAFT_101409</name>
</gene>
<evidence type="ECO:0000256" key="5">
    <source>
        <dbReference type="ARBA" id="ARBA00022692"/>
    </source>
</evidence>
<comment type="similarity">
    <text evidence="2">Belongs to the MNN1/MNT family.</text>
</comment>
<keyword evidence="5" id="KW-0812">Transmembrane</keyword>
<evidence type="ECO:0000256" key="4">
    <source>
        <dbReference type="ARBA" id="ARBA00022679"/>
    </source>
</evidence>
<dbReference type="GO" id="GO:0005794">
    <property type="term" value="C:Golgi apparatus"/>
    <property type="evidence" value="ECO:0007669"/>
    <property type="project" value="TreeGrafter"/>
</dbReference>
<comment type="subcellular location">
    <subcellularLocation>
        <location evidence="1">Membrane</location>
        <topology evidence="1">Single-pass type II membrane protein</topology>
    </subcellularLocation>
</comment>
<protein>
    <submittedName>
        <fullName evidence="10">Glycosyltransferase family 71 protein</fullName>
    </submittedName>
</protein>
<dbReference type="AlphaFoldDB" id="A0A0C3QG84"/>
<dbReference type="InterPro" id="IPR029044">
    <property type="entry name" value="Nucleotide-diphossugar_trans"/>
</dbReference>
<dbReference type="InterPro" id="IPR022751">
    <property type="entry name" value="Alpha_mannosyltransferase"/>
</dbReference>
<reference evidence="10 11" key="1">
    <citation type="submission" date="2014-04" db="EMBL/GenBank/DDBJ databases">
        <authorList>
            <consortium name="DOE Joint Genome Institute"/>
            <person name="Kuo A."/>
            <person name="Girlanda M."/>
            <person name="Perotto S."/>
            <person name="Kohler A."/>
            <person name="Nagy L.G."/>
            <person name="Floudas D."/>
            <person name="Copeland A."/>
            <person name="Barry K.W."/>
            <person name="Cichocki N."/>
            <person name="Veneault-Fourrey C."/>
            <person name="LaButti K."/>
            <person name="Lindquist E.A."/>
            <person name="Lipzen A."/>
            <person name="Lundell T."/>
            <person name="Morin E."/>
            <person name="Murat C."/>
            <person name="Sun H."/>
            <person name="Tunlid A."/>
            <person name="Henrissat B."/>
            <person name="Grigoriev I.V."/>
            <person name="Hibbett D.S."/>
            <person name="Martin F."/>
            <person name="Nordberg H.P."/>
            <person name="Cantor M.N."/>
            <person name="Hua S.X."/>
        </authorList>
    </citation>
    <scope>NUCLEOTIDE SEQUENCE [LARGE SCALE GENOMIC DNA]</scope>
    <source>
        <strain evidence="10 11">MUT 4182</strain>
    </source>
</reference>
<dbReference type="GO" id="GO:0006493">
    <property type="term" value="P:protein O-linked glycosylation"/>
    <property type="evidence" value="ECO:0007669"/>
    <property type="project" value="TreeGrafter"/>
</dbReference>
<dbReference type="Pfam" id="PF11051">
    <property type="entry name" value="Mannosyl_trans3"/>
    <property type="match status" value="1"/>
</dbReference>
<proteinExistence type="inferred from homology"/>
<keyword evidence="4 10" id="KW-0808">Transferase</keyword>
<dbReference type="PANTHER" id="PTHR31392:SF1">
    <property type="entry name" value="ALPHA-1,3-MANNOSYLTRANSFERASE MNN1-RELATED"/>
    <property type="match status" value="1"/>
</dbReference>
<keyword evidence="3" id="KW-0328">Glycosyltransferase</keyword>
<dbReference type="SUPFAM" id="SSF53448">
    <property type="entry name" value="Nucleotide-diphospho-sugar transferases"/>
    <property type="match status" value="1"/>
</dbReference>
<reference evidence="11" key="2">
    <citation type="submission" date="2015-01" db="EMBL/GenBank/DDBJ databases">
        <title>Evolutionary Origins and Diversification of the Mycorrhizal Mutualists.</title>
        <authorList>
            <consortium name="DOE Joint Genome Institute"/>
            <consortium name="Mycorrhizal Genomics Consortium"/>
            <person name="Kohler A."/>
            <person name="Kuo A."/>
            <person name="Nagy L.G."/>
            <person name="Floudas D."/>
            <person name="Copeland A."/>
            <person name="Barry K.W."/>
            <person name="Cichocki N."/>
            <person name="Veneault-Fourrey C."/>
            <person name="LaButti K."/>
            <person name="Lindquist E.A."/>
            <person name="Lipzen A."/>
            <person name="Lundell T."/>
            <person name="Morin E."/>
            <person name="Murat C."/>
            <person name="Riley R."/>
            <person name="Ohm R."/>
            <person name="Sun H."/>
            <person name="Tunlid A."/>
            <person name="Henrissat B."/>
            <person name="Grigoriev I.V."/>
            <person name="Hibbett D.S."/>
            <person name="Martin F."/>
        </authorList>
    </citation>
    <scope>NUCLEOTIDE SEQUENCE [LARGE SCALE GENOMIC DNA]</scope>
    <source>
        <strain evidence="11">MUT 4182</strain>
    </source>
</reference>
<keyword evidence="11" id="KW-1185">Reference proteome</keyword>
<dbReference type="Proteomes" id="UP000054248">
    <property type="component" value="Unassembled WGS sequence"/>
</dbReference>